<evidence type="ECO:0000313" key="2">
    <source>
        <dbReference type="Proteomes" id="UP001476282"/>
    </source>
</evidence>
<dbReference type="Proteomes" id="UP001476282">
    <property type="component" value="Unassembled WGS sequence"/>
</dbReference>
<dbReference type="EMBL" id="BAABRI010000006">
    <property type="protein sequence ID" value="GAA5482057.1"/>
    <property type="molecule type" value="Genomic_DNA"/>
</dbReference>
<name>A0ABP9UN08_9BACT</name>
<proteinExistence type="predicted"/>
<protein>
    <submittedName>
        <fullName evidence="1">Uncharacterized protein</fullName>
    </submittedName>
</protein>
<sequence length="228" mass="25002">MIRVKASIDDAGGRAFLVDLGEDLVNRHALNKVLAQQLANELKKHWKAKNATPNKLGGKRTNFWATAAGNTTIDEVTDEGATVKVGGDSGQNIRIHLFGGTIKPKVAKFLTIPLVAEAHGLAARSYERETGRKLFAVVRESGGFLFERNAKGADRSTLGDREARVKGRKNAIALKERTPLRPVYLLRKRATIDKDLDAIPKEADLAAALEKRANAWFSRQQRRKGGLA</sequence>
<gene>
    <name evidence="1" type="ORF">Hsar01_01272</name>
</gene>
<evidence type="ECO:0000313" key="1">
    <source>
        <dbReference type="EMBL" id="GAA5482057.1"/>
    </source>
</evidence>
<accession>A0ABP9UN08</accession>
<keyword evidence="2" id="KW-1185">Reference proteome</keyword>
<comment type="caution">
    <text evidence="1">The sequence shown here is derived from an EMBL/GenBank/DDBJ whole genome shotgun (WGS) entry which is preliminary data.</text>
</comment>
<reference evidence="1 2" key="1">
    <citation type="submission" date="2024-02" db="EMBL/GenBank/DDBJ databases">
        <title>Haloferula sargassicola NBRC 104335.</title>
        <authorList>
            <person name="Ichikawa N."/>
            <person name="Katano-Makiyama Y."/>
            <person name="Hidaka K."/>
        </authorList>
    </citation>
    <scope>NUCLEOTIDE SEQUENCE [LARGE SCALE GENOMIC DNA]</scope>
    <source>
        <strain evidence="1 2">NBRC 104335</strain>
    </source>
</reference>
<organism evidence="1 2">
    <name type="scientific">Haloferula sargassicola</name>
    <dbReference type="NCBI Taxonomy" id="490096"/>
    <lineage>
        <taxon>Bacteria</taxon>
        <taxon>Pseudomonadati</taxon>
        <taxon>Verrucomicrobiota</taxon>
        <taxon>Verrucomicrobiia</taxon>
        <taxon>Verrucomicrobiales</taxon>
        <taxon>Verrucomicrobiaceae</taxon>
        <taxon>Haloferula</taxon>
    </lineage>
</organism>